<feature type="region of interest" description="Disordered" evidence="1">
    <location>
        <begin position="88"/>
        <end position="111"/>
    </location>
</feature>
<gene>
    <name evidence="2" type="ORF">NDU88_009083</name>
</gene>
<keyword evidence="3" id="KW-1185">Reference proteome</keyword>
<dbReference type="AlphaFoldDB" id="A0AAV7QRW0"/>
<proteinExistence type="predicted"/>
<evidence type="ECO:0000313" key="2">
    <source>
        <dbReference type="EMBL" id="KAJ1142770.1"/>
    </source>
</evidence>
<name>A0AAV7QRW0_PLEWA</name>
<sequence length="181" mass="20142">MEERLVEALDFHVQDSVKKALVKALRPFVQPIFNFGIRRFGAGSGNPTPLKVNINQPGQSSLYDPLEQSINATLNDHEYEAFKSQKTTASLQTTLNTSDEPNSTISRPVTKPRPNASRFIYITAWSGSRAPKRVTVLLLPCFCGATNRFVRDRFPHQTPAPSLEGRAEAPSLRCIYGPCPR</sequence>
<reference evidence="2" key="1">
    <citation type="journal article" date="2022" name="bioRxiv">
        <title>Sequencing and chromosome-scale assembly of the giantPleurodeles waltlgenome.</title>
        <authorList>
            <person name="Brown T."/>
            <person name="Elewa A."/>
            <person name="Iarovenko S."/>
            <person name="Subramanian E."/>
            <person name="Araus A.J."/>
            <person name="Petzold A."/>
            <person name="Susuki M."/>
            <person name="Suzuki K.-i.T."/>
            <person name="Hayashi T."/>
            <person name="Toyoda A."/>
            <person name="Oliveira C."/>
            <person name="Osipova E."/>
            <person name="Leigh N.D."/>
            <person name="Simon A."/>
            <person name="Yun M.H."/>
        </authorList>
    </citation>
    <scope>NUCLEOTIDE SEQUENCE</scope>
    <source>
        <strain evidence="2">20211129_DDA</strain>
        <tissue evidence="2">Liver</tissue>
    </source>
</reference>
<protein>
    <submittedName>
        <fullName evidence="2">Uncharacterized protein</fullName>
    </submittedName>
</protein>
<feature type="compositionally biased region" description="Polar residues" evidence="1">
    <location>
        <begin position="88"/>
        <end position="107"/>
    </location>
</feature>
<comment type="caution">
    <text evidence="2">The sequence shown here is derived from an EMBL/GenBank/DDBJ whole genome shotgun (WGS) entry which is preliminary data.</text>
</comment>
<dbReference type="Proteomes" id="UP001066276">
    <property type="component" value="Chromosome 6"/>
</dbReference>
<organism evidence="2 3">
    <name type="scientific">Pleurodeles waltl</name>
    <name type="common">Iberian ribbed newt</name>
    <dbReference type="NCBI Taxonomy" id="8319"/>
    <lineage>
        <taxon>Eukaryota</taxon>
        <taxon>Metazoa</taxon>
        <taxon>Chordata</taxon>
        <taxon>Craniata</taxon>
        <taxon>Vertebrata</taxon>
        <taxon>Euteleostomi</taxon>
        <taxon>Amphibia</taxon>
        <taxon>Batrachia</taxon>
        <taxon>Caudata</taxon>
        <taxon>Salamandroidea</taxon>
        <taxon>Salamandridae</taxon>
        <taxon>Pleurodelinae</taxon>
        <taxon>Pleurodeles</taxon>
    </lineage>
</organism>
<evidence type="ECO:0000256" key="1">
    <source>
        <dbReference type="SAM" id="MobiDB-lite"/>
    </source>
</evidence>
<dbReference type="EMBL" id="JANPWB010000010">
    <property type="protein sequence ID" value="KAJ1142770.1"/>
    <property type="molecule type" value="Genomic_DNA"/>
</dbReference>
<evidence type="ECO:0000313" key="3">
    <source>
        <dbReference type="Proteomes" id="UP001066276"/>
    </source>
</evidence>
<accession>A0AAV7QRW0</accession>